<reference evidence="9" key="1">
    <citation type="submission" date="2020-02" db="EMBL/GenBank/DDBJ databases">
        <authorList>
            <person name="Meier V. D."/>
        </authorList>
    </citation>
    <scope>NUCLEOTIDE SEQUENCE</scope>
    <source>
        <strain evidence="9">AVDCRST_MAG86</strain>
    </source>
</reference>
<feature type="transmembrane region" description="Helical" evidence="7">
    <location>
        <begin position="313"/>
        <end position="334"/>
    </location>
</feature>
<keyword evidence="3" id="KW-1003">Cell membrane</keyword>
<keyword evidence="5 7" id="KW-1133">Transmembrane helix</keyword>
<evidence type="ECO:0000256" key="2">
    <source>
        <dbReference type="ARBA" id="ARBA00022448"/>
    </source>
</evidence>
<comment type="subcellular location">
    <subcellularLocation>
        <location evidence="1 7">Cell membrane</location>
        <topology evidence="1 7">Multi-pass membrane protein</topology>
    </subcellularLocation>
</comment>
<feature type="transmembrane region" description="Helical" evidence="7">
    <location>
        <begin position="20"/>
        <end position="43"/>
    </location>
</feature>
<protein>
    <submittedName>
        <fullName evidence="9">ABC transporter, permease protein 1 (Cluster 1, maltose/g3p/polyamine/iron)</fullName>
    </submittedName>
</protein>
<evidence type="ECO:0000256" key="1">
    <source>
        <dbReference type="ARBA" id="ARBA00004651"/>
    </source>
</evidence>
<gene>
    <name evidence="9" type="ORF">AVDCRST_MAG86-814</name>
</gene>
<dbReference type="CDD" id="cd06261">
    <property type="entry name" value="TM_PBP2"/>
    <property type="match status" value="1"/>
</dbReference>
<evidence type="ECO:0000313" key="9">
    <source>
        <dbReference type="EMBL" id="CAA9561635.1"/>
    </source>
</evidence>
<comment type="similarity">
    <text evidence="7">Belongs to the binding-protein-dependent transport system permease family.</text>
</comment>
<evidence type="ECO:0000256" key="3">
    <source>
        <dbReference type="ARBA" id="ARBA00022475"/>
    </source>
</evidence>
<sequence length="337" mass="37176">MVALAPPGEETLIHSRRTLFWLLTPAVALLLLTTTYPLVYALANSFRYWVLSRPGQERWVGFENYTRAFGDSDFLNSLLVSVNYTALAVVFAVSLGLGIALLLQKASRLHTFVKVLLIFPFAVSPALKGFSFRFMLDSHSGVFDAIADVIVRSVGWVLTLGGLVHYPAFQIGGLEAGRLTLLPALKFPVTADTIWLADGFWALFWMAMSEVWGWAPLFALMFLGALGSIDTDIFNAARIDGATSGRIFWHITLPLLRPVILIVTLLKIISSLRMFDQVVTMTGGGPGRATETINHLIYQVGFGRGLDMGYASAMAYILVVALSLFAFLYVRVLFRRA</sequence>
<organism evidence="9">
    <name type="scientific">uncultured Truepera sp</name>
    <dbReference type="NCBI Taxonomy" id="543023"/>
    <lineage>
        <taxon>Bacteria</taxon>
        <taxon>Thermotogati</taxon>
        <taxon>Deinococcota</taxon>
        <taxon>Deinococci</taxon>
        <taxon>Trueperales</taxon>
        <taxon>Trueperaceae</taxon>
        <taxon>Truepera</taxon>
        <taxon>environmental samples</taxon>
    </lineage>
</organism>
<name>A0A6J4UY05_9DEIN</name>
<dbReference type="AlphaFoldDB" id="A0A6J4UY05"/>
<dbReference type="PANTHER" id="PTHR43005:SF1">
    <property type="entry name" value="SPERMIDINE_PUTRESCINE TRANSPORT SYSTEM PERMEASE PROTEIN"/>
    <property type="match status" value="1"/>
</dbReference>
<dbReference type="Gene3D" id="1.10.3720.10">
    <property type="entry name" value="MetI-like"/>
    <property type="match status" value="1"/>
</dbReference>
<proteinExistence type="inferred from homology"/>
<feature type="transmembrane region" description="Helical" evidence="7">
    <location>
        <begin position="84"/>
        <end position="103"/>
    </location>
</feature>
<evidence type="ECO:0000256" key="6">
    <source>
        <dbReference type="ARBA" id="ARBA00023136"/>
    </source>
</evidence>
<dbReference type="SUPFAM" id="SSF161098">
    <property type="entry name" value="MetI-like"/>
    <property type="match status" value="1"/>
</dbReference>
<feature type="transmembrane region" description="Helical" evidence="7">
    <location>
        <begin position="247"/>
        <end position="269"/>
    </location>
</feature>
<dbReference type="InterPro" id="IPR000515">
    <property type="entry name" value="MetI-like"/>
</dbReference>
<evidence type="ECO:0000256" key="4">
    <source>
        <dbReference type="ARBA" id="ARBA00022692"/>
    </source>
</evidence>
<keyword evidence="6 7" id="KW-0472">Membrane</keyword>
<evidence type="ECO:0000256" key="7">
    <source>
        <dbReference type="RuleBase" id="RU363032"/>
    </source>
</evidence>
<keyword evidence="4 7" id="KW-0812">Transmembrane</keyword>
<dbReference type="GO" id="GO:0005886">
    <property type="term" value="C:plasma membrane"/>
    <property type="evidence" value="ECO:0007669"/>
    <property type="project" value="UniProtKB-SubCell"/>
</dbReference>
<dbReference type="PROSITE" id="PS50928">
    <property type="entry name" value="ABC_TM1"/>
    <property type="match status" value="1"/>
</dbReference>
<dbReference type="EMBL" id="CADCWP010000046">
    <property type="protein sequence ID" value="CAA9561635.1"/>
    <property type="molecule type" value="Genomic_DNA"/>
</dbReference>
<feature type="transmembrane region" description="Helical" evidence="7">
    <location>
        <begin position="214"/>
        <end position="235"/>
    </location>
</feature>
<dbReference type="InterPro" id="IPR035906">
    <property type="entry name" value="MetI-like_sf"/>
</dbReference>
<dbReference type="GO" id="GO:0055085">
    <property type="term" value="P:transmembrane transport"/>
    <property type="evidence" value="ECO:0007669"/>
    <property type="project" value="InterPro"/>
</dbReference>
<feature type="domain" description="ABC transmembrane type-1" evidence="8">
    <location>
        <begin position="78"/>
        <end position="329"/>
    </location>
</feature>
<dbReference type="Pfam" id="PF00528">
    <property type="entry name" value="BPD_transp_1"/>
    <property type="match status" value="1"/>
</dbReference>
<keyword evidence="2 7" id="KW-0813">Transport</keyword>
<feature type="transmembrane region" description="Helical" evidence="7">
    <location>
        <begin position="115"/>
        <end position="136"/>
    </location>
</feature>
<accession>A0A6J4UY05</accession>
<dbReference type="PANTHER" id="PTHR43005">
    <property type="entry name" value="BLR7065 PROTEIN"/>
    <property type="match status" value="1"/>
</dbReference>
<evidence type="ECO:0000259" key="8">
    <source>
        <dbReference type="PROSITE" id="PS50928"/>
    </source>
</evidence>
<evidence type="ECO:0000256" key="5">
    <source>
        <dbReference type="ARBA" id="ARBA00022989"/>
    </source>
</evidence>